<dbReference type="PROSITE" id="PS51257">
    <property type="entry name" value="PROKAR_LIPOPROTEIN"/>
    <property type="match status" value="1"/>
</dbReference>
<evidence type="ECO:0000313" key="6">
    <source>
        <dbReference type="Proteomes" id="UP000077519"/>
    </source>
</evidence>
<name>A0A177YGT6_9NOCA</name>
<protein>
    <submittedName>
        <fullName evidence="5">Helix-turn-helix transcriptional regulator</fullName>
    </submittedName>
</protein>
<dbReference type="GO" id="GO:0006355">
    <property type="term" value="P:regulation of DNA-templated transcription"/>
    <property type="evidence" value="ECO:0007669"/>
    <property type="project" value="InterPro"/>
</dbReference>
<accession>A0A177YGT6</accession>
<organism evidence="5 6">
    <name type="scientific">Rhodococcoides kyotonense</name>
    <dbReference type="NCBI Taxonomy" id="398843"/>
    <lineage>
        <taxon>Bacteria</taxon>
        <taxon>Bacillati</taxon>
        <taxon>Actinomycetota</taxon>
        <taxon>Actinomycetes</taxon>
        <taxon>Mycobacteriales</taxon>
        <taxon>Nocardiaceae</taxon>
        <taxon>Rhodococcoides</taxon>
    </lineage>
</organism>
<dbReference type="PANTHER" id="PTHR44688:SF16">
    <property type="entry name" value="DNA-BINDING TRANSCRIPTIONAL ACTIVATOR DEVR_DOSR"/>
    <property type="match status" value="1"/>
</dbReference>
<gene>
    <name evidence="5" type="ORF">A3K89_05145</name>
</gene>
<dbReference type="InterPro" id="IPR036388">
    <property type="entry name" value="WH-like_DNA-bd_sf"/>
</dbReference>
<dbReference type="RefSeq" id="WP_068425434.1">
    <property type="nucleotide sequence ID" value="NZ_LVHI01000012.1"/>
</dbReference>
<keyword evidence="3" id="KW-0804">Transcription</keyword>
<dbReference type="InterPro" id="IPR016032">
    <property type="entry name" value="Sig_transdc_resp-reg_C-effctor"/>
</dbReference>
<keyword evidence="1" id="KW-0805">Transcription regulation</keyword>
<dbReference type="CDD" id="cd06170">
    <property type="entry name" value="LuxR_C_like"/>
    <property type="match status" value="1"/>
</dbReference>
<dbReference type="Proteomes" id="UP000077519">
    <property type="component" value="Unassembled WGS sequence"/>
</dbReference>
<reference evidence="5" key="1">
    <citation type="submission" date="2016-03" db="EMBL/GenBank/DDBJ databases">
        <title>Genome sequence of Rhodococcus kyotonensis KB10.</title>
        <authorList>
            <person name="Jeong H."/>
            <person name="Hong C.E."/>
            <person name="Jo S.H."/>
            <person name="Park J.M."/>
        </authorList>
    </citation>
    <scope>NUCLEOTIDE SEQUENCE [LARGE SCALE GENOMIC DNA]</scope>
    <source>
        <strain evidence="5">KB10</strain>
    </source>
</reference>
<dbReference type="Gene3D" id="1.10.10.10">
    <property type="entry name" value="Winged helix-like DNA-binding domain superfamily/Winged helix DNA-binding domain"/>
    <property type="match status" value="1"/>
</dbReference>
<evidence type="ECO:0000259" key="4">
    <source>
        <dbReference type="PROSITE" id="PS50043"/>
    </source>
</evidence>
<dbReference type="Pfam" id="PF00196">
    <property type="entry name" value="GerE"/>
    <property type="match status" value="1"/>
</dbReference>
<evidence type="ECO:0000256" key="2">
    <source>
        <dbReference type="ARBA" id="ARBA00023125"/>
    </source>
</evidence>
<dbReference type="PROSITE" id="PS50043">
    <property type="entry name" value="HTH_LUXR_2"/>
    <property type="match status" value="1"/>
</dbReference>
<dbReference type="InterPro" id="IPR000792">
    <property type="entry name" value="Tscrpt_reg_LuxR_C"/>
</dbReference>
<keyword evidence="6" id="KW-1185">Reference proteome</keyword>
<dbReference type="GO" id="GO:0003677">
    <property type="term" value="F:DNA binding"/>
    <property type="evidence" value="ECO:0007669"/>
    <property type="project" value="UniProtKB-KW"/>
</dbReference>
<proteinExistence type="predicted"/>
<comment type="caution">
    <text evidence="5">The sequence shown here is derived from an EMBL/GenBank/DDBJ whole genome shotgun (WGS) entry which is preliminary data.</text>
</comment>
<dbReference type="AlphaFoldDB" id="A0A177YGT6"/>
<dbReference type="PRINTS" id="PR00038">
    <property type="entry name" value="HTHLUXR"/>
</dbReference>
<keyword evidence="2" id="KW-0238">DNA-binding</keyword>
<dbReference type="SMART" id="SM00421">
    <property type="entry name" value="HTH_LUXR"/>
    <property type="match status" value="1"/>
</dbReference>
<sequence>MSLTKPAIAARAAERGRPISGALASAVLTVTGGCPMTVDIAIDAARQADSDESVTRVVADAVYEHQVRRLRDLGSSEQDVVALAHFGIGHDVEVLTELSDGSDAASVLEQALASGALAAAPLPGVDRALREVLGARRLSAVLTTLLEFRLKTETLDASTALTLSRNGIQHPSLARFLCAAADVAEPDDATLLYAGAVDAGADPLPVAARRAEASAALGDFDAAEQLCDTVLENSTSVDVDDLRRAVRVSATVAAERGMTARSVQLFEWLGPERLGADADLARTVSLVGGVPPASDADKPSTPPTSATAAVALLATGLEQSVAARSTADVVAATNTLMRSVSLSGTSTRRVAPENAASTSVLFALHSGDLARAESIAARAADQLPPRHPAATRVTLLRIWTAMLAGDTQSATAGLDALRIPASHTRSLFFAHALRVGLARRSGDAGALLRAWDDAQDVVVAYSADLLSLLPVGELRLAAVRLGKPEAVSHLVAQAQLIVEMLDEPPAWSSALHWYGVQAAILAENPPELVPHAKALAAAADSNRYSAALAGAGRAWLAVLQGHPDVADVESSARSLAGVGLSWDGARLASEAALRVEDTRVATALLQIARSLRQPVAAPTATTVEPKGSLSAREAEVAELLVLGVTYREAGSRLYISAKTVEHHVARIRRRLGAGSRSELLSMLRAMGYGSSGAEV</sequence>
<dbReference type="EMBL" id="LVHI01000012">
    <property type="protein sequence ID" value="OAK54723.1"/>
    <property type="molecule type" value="Genomic_DNA"/>
</dbReference>
<dbReference type="PANTHER" id="PTHR44688">
    <property type="entry name" value="DNA-BINDING TRANSCRIPTIONAL ACTIVATOR DEVR_DOSR"/>
    <property type="match status" value="1"/>
</dbReference>
<dbReference type="SUPFAM" id="SSF46894">
    <property type="entry name" value="C-terminal effector domain of the bipartite response regulators"/>
    <property type="match status" value="1"/>
</dbReference>
<feature type="domain" description="HTH luxR-type" evidence="4">
    <location>
        <begin position="622"/>
        <end position="687"/>
    </location>
</feature>
<evidence type="ECO:0000256" key="3">
    <source>
        <dbReference type="ARBA" id="ARBA00023163"/>
    </source>
</evidence>
<evidence type="ECO:0000256" key="1">
    <source>
        <dbReference type="ARBA" id="ARBA00023015"/>
    </source>
</evidence>
<evidence type="ECO:0000313" key="5">
    <source>
        <dbReference type="EMBL" id="OAK54723.1"/>
    </source>
</evidence>